<reference evidence="3" key="1">
    <citation type="journal article" date="2023" name="Mol. Phylogenet. Evol.">
        <title>Genome-scale phylogeny and comparative genomics of the fungal order Sordariales.</title>
        <authorList>
            <person name="Hensen N."/>
            <person name="Bonometti L."/>
            <person name="Westerberg I."/>
            <person name="Brannstrom I.O."/>
            <person name="Guillou S."/>
            <person name="Cros-Aarteil S."/>
            <person name="Calhoun S."/>
            <person name="Haridas S."/>
            <person name="Kuo A."/>
            <person name="Mondo S."/>
            <person name="Pangilinan J."/>
            <person name="Riley R."/>
            <person name="LaButti K."/>
            <person name="Andreopoulos B."/>
            <person name="Lipzen A."/>
            <person name="Chen C."/>
            <person name="Yan M."/>
            <person name="Daum C."/>
            <person name="Ng V."/>
            <person name="Clum A."/>
            <person name="Steindorff A."/>
            <person name="Ohm R.A."/>
            <person name="Martin F."/>
            <person name="Silar P."/>
            <person name="Natvig D.O."/>
            <person name="Lalanne C."/>
            <person name="Gautier V."/>
            <person name="Ament-Velasquez S.L."/>
            <person name="Kruys A."/>
            <person name="Hutchinson M.I."/>
            <person name="Powell A.J."/>
            <person name="Barry K."/>
            <person name="Miller A.N."/>
            <person name="Grigoriev I.V."/>
            <person name="Debuchy R."/>
            <person name="Gladieux P."/>
            <person name="Hiltunen Thoren M."/>
            <person name="Johannesson H."/>
        </authorList>
    </citation>
    <scope>NUCLEOTIDE SEQUENCE [LARGE SCALE GENOMIC DNA]</scope>
    <source>
        <strain evidence="3">CBS 284.82</strain>
    </source>
</reference>
<accession>A0AAN6PCE3</accession>
<dbReference type="InterPro" id="IPR045518">
    <property type="entry name" value="2EXR"/>
</dbReference>
<dbReference type="Proteomes" id="UP001303115">
    <property type="component" value="Unassembled WGS sequence"/>
</dbReference>
<feature type="domain" description="2EXR" evidence="1">
    <location>
        <begin position="6"/>
        <end position="79"/>
    </location>
</feature>
<evidence type="ECO:0000259" key="1">
    <source>
        <dbReference type="Pfam" id="PF20150"/>
    </source>
</evidence>
<dbReference type="Pfam" id="PF20150">
    <property type="entry name" value="2EXR"/>
    <property type="match status" value="1"/>
</dbReference>
<organism evidence="2 3">
    <name type="scientific">Parachaetomium inaequale</name>
    <dbReference type="NCBI Taxonomy" id="2588326"/>
    <lineage>
        <taxon>Eukaryota</taxon>
        <taxon>Fungi</taxon>
        <taxon>Dikarya</taxon>
        <taxon>Ascomycota</taxon>
        <taxon>Pezizomycotina</taxon>
        <taxon>Sordariomycetes</taxon>
        <taxon>Sordariomycetidae</taxon>
        <taxon>Sordariales</taxon>
        <taxon>Chaetomiaceae</taxon>
        <taxon>Parachaetomium</taxon>
    </lineage>
</organism>
<protein>
    <recommendedName>
        <fullName evidence="1">2EXR domain-containing protein</fullName>
    </recommendedName>
</protein>
<gene>
    <name evidence="2" type="ORF">C8A01DRAFT_38661</name>
</gene>
<evidence type="ECO:0000313" key="3">
    <source>
        <dbReference type="Proteomes" id="UP001303115"/>
    </source>
</evidence>
<dbReference type="EMBL" id="MU854462">
    <property type="protein sequence ID" value="KAK4034895.1"/>
    <property type="molecule type" value="Genomic_DNA"/>
</dbReference>
<sequence length="269" mass="30165">MATDTFTCFPNLPAELRLMIWEEALSVRTVWAASRAPIKDGSPDSTQPRPLEATFVGPAPYLVGLSCNEARRVMEKSYVQLPSLRGGPSAGHWVDLGKTVVFLGSCEHLLDVLSGFRADEVAQFKHMALNWHWATRSRQVESACRDGLPNLCPALETLIVNRVNQDTLGDPLAPWRSWGPEVSSFYAGLPAYTGRVWEVTTRWDWEDNTFEPSLFGCFPHPFPPGRLRLHMLGQDLKYNIQEKPWRSSDHWVCVARDGGSPVANESSQE</sequence>
<evidence type="ECO:0000313" key="2">
    <source>
        <dbReference type="EMBL" id="KAK4034895.1"/>
    </source>
</evidence>
<dbReference type="AlphaFoldDB" id="A0AAN6PCE3"/>
<keyword evidence="3" id="KW-1185">Reference proteome</keyword>
<comment type="caution">
    <text evidence="2">The sequence shown here is derived from an EMBL/GenBank/DDBJ whole genome shotgun (WGS) entry which is preliminary data.</text>
</comment>
<proteinExistence type="predicted"/>
<name>A0AAN6PCE3_9PEZI</name>